<sequence length="305" mass="34656">MCLSSLTPNSSIYYEDCSELDSYYEAIQMNVTITGYYSFLINSEMKTMDAFIYTNNFNPFDVSKNVLSHGEDSDNQGQFKITVALQTKIIYAVVITTSSRSLTGNFSIQAFGPSYINFSRILNTPSAVQTVYASKLTANSPTYFPRCSWLSSYYKAILVNVRRTGLYTFFSKSNMDAYASIYKNYFNPFNSFENQLLYNDKSCKPRQFRFTIALQTTSTYILIVATSQGYTTGAFSIFVSGPNNVDLKNISSSSVTRLPYSLAVESKYLSKLTTNNQTYSRDCQKSDYYYETIRMNVVETGCYML</sequence>
<name>A0A816AFA6_9BILA</name>
<gene>
    <name evidence="1" type="ORF">BJG266_LOCUS29562</name>
    <name evidence="2" type="ORF">BJG266_LOCUS34872</name>
    <name evidence="3" type="ORF">QVE165_LOCUS45937</name>
    <name evidence="4" type="ORF">QVE165_LOCUS51927</name>
</gene>
<evidence type="ECO:0000313" key="2">
    <source>
        <dbReference type="EMBL" id="CAF1349463.1"/>
    </source>
</evidence>
<dbReference type="EMBL" id="CAJNOM010000664">
    <property type="protein sequence ID" value="CAF1536216.1"/>
    <property type="molecule type" value="Genomic_DNA"/>
</dbReference>
<reference evidence="4" key="1">
    <citation type="submission" date="2021-02" db="EMBL/GenBank/DDBJ databases">
        <authorList>
            <person name="Nowell W R."/>
        </authorList>
    </citation>
    <scope>NUCLEOTIDE SEQUENCE</scope>
</reference>
<organism evidence="4 5">
    <name type="scientific">Adineta steineri</name>
    <dbReference type="NCBI Taxonomy" id="433720"/>
    <lineage>
        <taxon>Eukaryota</taxon>
        <taxon>Metazoa</taxon>
        <taxon>Spiralia</taxon>
        <taxon>Gnathifera</taxon>
        <taxon>Rotifera</taxon>
        <taxon>Eurotatoria</taxon>
        <taxon>Bdelloidea</taxon>
        <taxon>Adinetida</taxon>
        <taxon>Adinetidae</taxon>
        <taxon>Adineta</taxon>
    </lineage>
</organism>
<dbReference type="EMBL" id="CAJNOI010000344">
    <property type="protein sequence ID" value="CAF1250530.1"/>
    <property type="molecule type" value="Genomic_DNA"/>
</dbReference>
<evidence type="ECO:0000313" key="5">
    <source>
        <dbReference type="Proteomes" id="UP000663832"/>
    </source>
</evidence>
<comment type="caution">
    <text evidence="4">The sequence shown here is derived from an EMBL/GenBank/DDBJ whole genome shotgun (WGS) entry which is preliminary data.</text>
</comment>
<evidence type="ECO:0000313" key="1">
    <source>
        <dbReference type="EMBL" id="CAF1250530.1"/>
    </source>
</evidence>
<protein>
    <submittedName>
        <fullName evidence="4">Uncharacterized protein</fullName>
    </submittedName>
</protein>
<dbReference type="OrthoDB" id="10061530at2759"/>
<dbReference type="Proteomes" id="UP000663832">
    <property type="component" value="Unassembled WGS sequence"/>
</dbReference>
<dbReference type="EMBL" id="CAJNOI010000815">
    <property type="protein sequence ID" value="CAF1349463.1"/>
    <property type="molecule type" value="Genomic_DNA"/>
</dbReference>
<dbReference type="Proteomes" id="UP000663877">
    <property type="component" value="Unassembled WGS sequence"/>
</dbReference>
<evidence type="ECO:0000313" key="4">
    <source>
        <dbReference type="EMBL" id="CAF1596098.1"/>
    </source>
</evidence>
<accession>A0A816AFA6</accession>
<keyword evidence="5" id="KW-1185">Reference proteome</keyword>
<evidence type="ECO:0000313" key="3">
    <source>
        <dbReference type="EMBL" id="CAF1536216.1"/>
    </source>
</evidence>
<proteinExistence type="predicted"/>
<dbReference type="EMBL" id="CAJNOM010001168">
    <property type="protein sequence ID" value="CAF1596098.1"/>
    <property type="molecule type" value="Genomic_DNA"/>
</dbReference>
<dbReference type="AlphaFoldDB" id="A0A816AFA6"/>